<reference evidence="1 2" key="1">
    <citation type="submission" date="2020-01" db="EMBL/GenBank/DDBJ databases">
        <title>Whole-genome sequence of Heliobacterium undosum DSM 13378.</title>
        <authorList>
            <person name="Kyndt J.A."/>
            <person name="Meyer T.E."/>
        </authorList>
    </citation>
    <scope>NUCLEOTIDE SEQUENCE [LARGE SCALE GENOMIC DNA]</scope>
    <source>
        <strain evidence="1 2">DSM 13378</strain>
    </source>
</reference>
<dbReference type="Proteomes" id="UP000463470">
    <property type="component" value="Unassembled WGS sequence"/>
</dbReference>
<evidence type="ECO:0000313" key="1">
    <source>
        <dbReference type="EMBL" id="MZP28108.1"/>
    </source>
</evidence>
<accession>A0A845L2X6</accession>
<proteinExistence type="predicted"/>
<sequence length="47" mass="5155">MTQAVVKMFPAPEIDPLLMCVHQPHECVQCGGCGFSMLETEVPAELH</sequence>
<dbReference type="RefSeq" id="WP_161252974.1">
    <property type="nucleotide sequence ID" value="NZ_WXEY01000001.1"/>
</dbReference>
<dbReference type="AlphaFoldDB" id="A0A845L2X6"/>
<dbReference type="EMBL" id="WXEY01000001">
    <property type="protein sequence ID" value="MZP28108.1"/>
    <property type="molecule type" value="Genomic_DNA"/>
</dbReference>
<protein>
    <submittedName>
        <fullName evidence="1">Uncharacterized protein</fullName>
    </submittedName>
</protein>
<evidence type="ECO:0000313" key="2">
    <source>
        <dbReference type="Proteomes" id="UP000463470"/>
    </source>
</evidence>
<name>A0A845L2X6_9FIRM</name>
<dbReference type="OrthoDB" id="9880481at2"/>
<gene>
    <name evidence="1" type="ORF">GTO91_00015</name>
</gene>
<organism evidence="1 2">
    <name type="scientific">Heliomicrobium undosum</name>
    <dbReference type="NCBI Taxonomy" id="121734"/>
    <lineage>
        <taxon>Bacteria</taxon>
        <taxon>Bacillati</taxon>
        <taxon>Bacillota</taxon>
        <taxon>Clostridia</taxon>
        <taxon>Eubacteriales</taxon>
        <taxon>Heliobacteriaceae</taxon>
        <taxon>Heliomicrobium</taxon>
    </lineage>
</organism>
<keyword evidence="2" id="KW-1185">Reference proteome</keyword>
<comment type="caution">
    <text evidence="1">The sequence shown here is derived from an EMBL/GenBank/DDBJ whole genome shotgun (WGS) entry which is preliminary data.</text>
</comment>